<dbReference type="EMBL" id="JAWDGP010001353">
    <property type="protein sequence ID" value="KAK3792650.1"/>
    <property type="molecule type" value="Genomic_DNA"/>
</dbReference>
<dbReference type="Gene3D" id="2.10.110.10">
    <property type="entry name" value="Cysteine Rich Protein"/>
    <property type="match status" value="1"/>
</dbReference>
<feature type="domain" description="LIM zinc-binding" evidence="7">
    <location>
        <begin position="165"/>
        <end position="224"/>
    </location>
</feature>
<gene>
    <name evidence="8" type="ORF">RRG08_032287</name>
</gene>
<dbReference type="SUPFAM" id="SSF57716">
    <property type="entry name" value="Glucocorticoid receptor-like (DNA-binding domain)"/>
    <property type="match status" value="1"/>
</dbReference>
<organism evidence="8 9">
    <name type="scientific">Elysia crispata</name>
    <name type="common">lettuce slug</name>
    <dbReference type="NCBI Taxonomy" id="231223"/>
    <lineage>
        <taxon>Eukaryota</taxon>
        <taxon>Metazoa</taxon>
        <taxon>Spiralia</taxon>
        <taxon>Lophotrochozoa</taxon>
        <taxon>Mollusca</taxon>
        <taxon>Gastropoda</taxon>
        <taxon>Heterobranchia</taxon>
        <taxon>Euthyneura</taxon>
        <taxon>Panpulmonata</taxon>
        <taxon>Sacoglossa</taxon>
        <taxon>Placobranchoidea</taxon>
        <taxon>Plakobranchidae</taxon>
        <taxon>Elysia</taxon>
    </lineage>
</organism>
<feature type="compositionally biased region" description="Basic and acidic residues" evidence="6">
    <location>
        <begin position="119"/>
        <end position="129"/>
    </location>
</feature>
<dbReference type="InterPro" id="IPR001781">
    <property type="entry name" value="Znf_LIM"/>
</dbReference>
<keyword evidence="9" id="KW-1185">Reference proteome</keyword>
<sequence>MHHALYHCSLVSMDLNDEPVGTLLSPTGQVLEKELPTAYTAGTQTSDSSTLQPAGMHANPESSSATIAPLYRPVSPSMPSTTATFPSHTSSHSNDTVVSDDNDTPAPVMQSRTFQKVQQELEKQEKEENSSSNNNDNNNANIRGFKSVSAPVAKPPSERPQQQSMRCGSCDMLATGVIVKASGVPYHVACFKCASCSMNLKQKGFFVVEGKLYCETHARRYAKPPGPDMMAMATYR</sequence>
<comment type="caution">
    <text evidence="8">The sequence shown here is derived from an EMBL/GenBank/DDBJ whole genome shotgun (WGS) entry which is preliminary data.</text>
</comment>
<keyword evidence="2" id="KW-0677">Repeat</keyword>
<dbReference type="PROSITE" id="PS00478">
    <property type="entry name" value="LIM_DOMAIN_1"/>
    <property type="match status" value="1"/>
</dbReference>
<feature type="region of interest" description="Disordered" evidence="6">
    <location>
        <begin position="41"/>
        <end position="143"/>
    </location>
</feature>
<dbReference type="SMART" id="SM00132">
    <property type="entry name" value="LIM"/>
    <property type="match status" value="1"/>
</dbReference>
<dbReference type="AlphaFoldDB" id="A0AAE1ARE2"/>
<dbReference type="GO" id="GO:0046872">
    <property type="term" value="F:metal ion binding"/>
    <property type="evidence" value="ECO:0007669"/>
    <property type="project" value="UniProtKB-KW"/>
</dbReference>
<keyword evidence="4 5" id="KW-0440">LIM domain</keyword>
<evidence type="ECO:0000256" key="6">
    <source>
        <dbReference type="SAM" id="MobiDB-lite"/>
    </source>
</evidence>
<evidence type="ECO:0000256" key="3">
    <source>
        <dbReference type="ARBA" id="ARBA00022833"/>
    </source>
</evidence>
<dbReference type="PANTHER" id="PTHR24207">
    <property type="entry name" value="ZYX102 PROTEIN"/>
    <property type="match status" value="1"/>
</dbReference>
<proteinExistence type="predicted"/>
<dbReference type="PROSITE" id="PS50023">
    <property type="entry name" value="LIM_DOMAIN_2"/>
    <property type="match status" value="1"/>
</dbReference>
<evidence type="ECO:0000259" key="7">
    <source>
        <dbReference type="PROSITE" id="PS50023"/>
    </source>
</evidence>
<dbReference type="Proteomes" id="UP001283361">
    <property type="component" value="Unassembled WGS sequence"/>
</dbReference>
<accession>A0AAE1ARE2</accession>
<evidence type="ECO:0000256" key="4">
    <source>
        <dbReference type="ARBA" id="ARBA00023038"/>
    </source>
</evidence>
<protein>
    <recommendedName>
        <fullName evidence="7">LIM zinc-binding domain-containing protein</fullName>
    </recommendedName>
</protein>
<keyword evidence="1 5" id="KW-0479">Metal-binding</keyword>
<evidence type="ECO:0000256" key="1">
    <source>
        <dbReference type="ARBA" id="ARBA00022723"/>
    </source>
</evidence>
<dbReference type="PANTHER" id="PTHR24207:SF2">
    <property type="entry name" value="ZYX102 PROTEIN"/>
    <property type="match status" value="1"/>
</dbReference>
<reference evidence="8" key="1">
    <citation type="journal article" date="2023" name="G3 (Bethesda)">
        <title>A reference genome for the long-term kleptoplast-retaining sea slug Elysia crispata morphotype clarki.</title>
        <authorList>
            <person name="Eastman K.E."/>
            <person name="Pendleton A.L."/>
            <person name="Shaikh M.A."/>
            <person name="Suttiyut T."/>
            <person name="Ogas R."/>
            <person name="Tomko P."/>
            <person name="Gavelis G."/>
            <person name="Widhalm J.R."/>
            <person name="Wisecaver J.H."/>
        </authorList>
    </citation>
    <scope>NUCLEOTIDE SEQUENCE</scope>
    <source>
        <strain evidence="8">ECLA1</strain>
    </source>
</reference>
<evidence type="ECO:0000256" key="2">
    <source>
        <dbReference type="ARBA" id="ARBA00022737"/>
    </source>
</evidence>
<evidence type="ECO:0000256" key="5">
    <source>
        <dbReference type="PROSITE-ProRule" id="PRU00125"/>
    </source>
</evidence>
<name>A0AAE1ARE2_9GAST</name>
<feature type="compositionally biased region" description="Low complexity" evidence="6">
    <location>
        <begin position="130"/>
        <end position="141"/>
    </location>
</feature>
<evidence type="ECO:0000313" key="8">
    <source>
        <dbReference type="EMBL" id="KAK3792650.1"/>
    </source>
</evidence>
<feature type="compositionally biased region" description="Polar residues" evidence="6">
    <location>
        <begin position="41"/>
        <end position="52"/>
    </location>
</feature>
<feature type="compositionally biased region" description="Polar residues" evidence="6">
    <location>
        <begin position="77"/>
        <end position="97"/>
    </location>
</feature>
<evidence type="ECO:0000313" key="9">
    <source>
        <dbReference type="Proteomes" id="UP001283361"/>
    </source>
</evidence>
<keyword evidence="3 5" id="KW-0862">Zinc</keyword>
<dbReference type="Pfam" id="PF00412">
    <property type="entry name" value="LIM"/>
    <property type="match status" value="1"/>
</dbReference>